<evidence type="ECO:0000313" key="2">
    <source>
        <dbReference type="EMBL" id="KAL3615275.1"/>
    </source>
</evidence>
<feature type="region of interest" description="Disordered" evidence="1">
    <location>
        <begin position="29"/>
        <end position="74"/>
    </location>
</feature>
<keyword evidence="3" id="KW-1185">Reference proteome</keyword>
<evidence type="ECO:0000256" key="1">
    <source>
        <dbReference type="SAM" id="MobiDB-lite"/>
    </source>
</evidence>
<protein>
    <submittedName>
        <fullName evidence="2">Uncharacterized protein</fullName>
    </submittedName>
</protein>
<evidence type="ECO:0000313" key="3">
    <source>
        <dbReference type="Proteomes" id="UP001632038"/>
    </source>
</evidence>
<gene>
    <name evidence="2" type="ORF">CASFOL_040936</name>
</gene>
<proteinExistence type="predicted"/>
<feature type="compositionally biased region" description="Polar residues" evidence="1">
    <location>
        <begin position="64"/>
        <end position="74"/>
    </location>
</feature>
<dbReference type="AlphaFoldDB" id="A0ABD3BD19"/>
<reference evidence="3" key="1">
    <citation type="journal article" date="2024" name="IScience">
        <title>Strigolactones Initiate the Formation of Haustorium-like Structures in Castilleja.</title>
        <authorList>
            <person name="Buerger M."/>
            <person name="Peterson D."/>
            <person name="Chory J."/>
        </authorList>
    </citation>
    <scope>NUCLEOTIDE SEQUENCE [LARGE SCALE GENOMIC DNA]</scope>
</reference>
<dbReference type="EMBL" id="JAVIJP010000100">
    <property type="protein sequence ID" value="KAL3615275.1"/>
    <property type="molecule type" value="Genomic_DNA"/>
</dbReference>
<name>A0ABD3BD19_9LAMI</name>
<dbReference type="Proteomes" id="UP001632038">
    <property type="component" value="Unassembled WGS sequence"/>
</dbReference>
<sequence>MKTNFHLILIAIITATGLLLLFTTTTLVSSSNPPGKNANFRQLFHPRNDPTPKVFESKKRRVPTGSNPLHNKRR</sequence>
<organism evidence="2 3">
    <name type="scientific">Castilleja foliolosa</name>
    <dbReference type="NCBI Taxonomy" id="1961234"/>
    <lineage>
        <taxon>Eukaryota</taxon>
        <taxon>Viridiplantae</taxon>
        <taxon>Streptophyta</taxon>
        <taxon>Embryophyta</taxon>
        <taxon>Tracheophyta</taxon>
        <taxon>Spermatophyta</taxon>
        <taxon>Magnoliopsida</taxon>
        <taxon>eudicotyledons</taxon>
        <taxon>Gunneridae</taxon>
        <taxon>Pentapetalae</taxon>
        <taxon>asterids</taxon>
        <taxon>lamiids</taxon>
        <taxon>Lamiales</taxon>
        <taxon>Orobanchaceae</taxon>
        <taxon>Pedicularideae</taxon>
        <taxon>Castillejinae</taxon>
        <taxon>Castilleja</taxon>
    </lineage>
</organism>
<accession>A0ABD3BD19</accession>
<comment type="caution">
    <text evidence="2">The sequence shown here is derived from an EMBL/GenBank/DDBJ whole genome shotgun (WGS) entry which is preliminary data.</text>
</comment>